<comment type="similarity">
    <text evidence="3">Belongs to the mitochondrion-specific ribosomal protein mL64 family.</text>
</comment>
<keyword evidence="4" id="KW-0689">Ribosomal protein</keyword>
<keyword evidence="8" id="KW-0687">Ribonucleoprotein</keyword>
<dbReference type="GO" id="GO:0005840">
    <property type="term" value="C:ribosome"/>
    <property type="evidence" value="ECO:0007669"/>
    <property type="project" value="UniProtKB-KW"/>
</dbReference>
<dbReference type="PANTHER" id="PTHR31761:SF1">
    <property type="entry name" value="LARGE RIBOSOMAL SUBUNIT PROTEIN ML64"/>
    <property type="match status" value="1"/>
</dbReference>
<feature type="region of interest" description="Disordered" evidence="14">
    <location>
        <begin position="154"/>
        <end position="236"/>
    </location>
</feature>
<dbReference type="InterPro" id="IPR018472">
    <property type="entry name" value="Ribosomal_mL64"/>
</dbReference>
<dbReference type="GO" id="GO:0005739">
    <property type="term" value="C:mitochondrion"/>
    <property type="evidence" value="ECO:0007669"/>
    <property type="project" value="UniProtKB-SubCell"/>
</dbReference>
<keyword evidence="16" id="KW-1185">Reference proteome</keyword>
<evidence type="ECO:0000256" key="7">
    <source>
        <dbReference type="ARBA" id="ARBA00023242"/>
    </source>
</evidence>
<reference evidence="15 16" key="1">
    <citation type="submission" date="2024-09" db="EMBL/GenBank/DDBJ databases">
        <title>A chromosome-level genome assembly of Gray's grenadier anchovy, Coilia grayii.</title>
        <authorList>
            <person name="Fu Z."/>
        </authorList>
    </citation>
    <scope>NUCLEOTIDE SEQUENCE [LARGE SCALE GENOMIC DNA]</scope>
    <source>
        <strain evidence="15">G4</strain>
        <tissue evidence="15">Muscle</tissue>
    </source>
</reference>
<keyword evidence="6" id="KW-0496">Mitochondrion</keyword>
<evidence type="ECO:0000313" key="15">
    <source>
        <dbReference type="EMBL" id="KAL2101007.1"/>
    </source>
</evidence>
<evidence type="ECO:0000256" key="9">
    <source>
        <dbReference type="ARBA" id="ARBA00023306"/>
    </source>
</evidence>
<name>A0ABD1KPI3_9TELE</name>
<comment type="function">
    <text evidence="13">Acts as a negative regulator of G1 to S cell cycle phase progression by inhibiting cyclin-dependent kinases. Inhibitory effects are additive with GADD45 proteins but also occur in the absence of GADD45 proteins. Acts as a repressor of the orphan nuclear receptor NR4A1 by inhibiting AB domain-mediated transcriptional activity. May be involved in the hormone-mediated regulation of NR4A1 transcriptional activity. May play a role in mitochondrial protein synthesis.</text>
</comment>
<dbReference type="PANTHER" id="PTHR31761">
    <property type="entry name" value="GROWTH ARREST AND DNA DAMAGE-INDUCIBLE PROTEINS-INTERACTING PROTEIN 1 GADD45GIP1"/>
    <property type="match status" value="1"/>
</dbReference>
<evidence type="ECO:0000256" key="1">
    <source>
        <dbReference type="ARBA" id="ARBA00004123"/>
    </source>
</evidence>
<sequence>MAASVLGRRAALLTDAISVSLKAFSPIICYHGVLLQTAGYHANPSRFNVKEPFIPDKQNERTPEWQKTAKHDRKLFGRYGSSSGIDPSTLWPSRAQLEEIIAEEKQWQPSLEEMLQNIAVKDKELADKRRAREKLIAANMAKMPDMVAKWRMEKREAREKKKEEKAKRDRLLAEAQERFGHTVDPRSSKFQDMLKDMEKEERKKRKLLKRKKREEEQGMFAAAAGDNASASGPATS</sequence>
<evidence type="ECO:0000256" key="11">
    <source>
        <dbReference type="ARBA" id="ARBA00035184"/>
    </source>
</evidence>
<keyword evidence="7" id="KW-0539">Nucleus</keyword>
<keyword evidence="5" id="KW-0175">Coiled coil</keyword>
<gene>
    <name evidence="15" type="ORF">ACEWY4_002768</name>
</gene>
<evidence type="ECO:0000256" key="13">
    <source>
        <dbReference type="ARBA" id="ARBA00060144"/>
    </source>
</evidence>
<dbReference type="Gene3D" id="6.10.280.120">
    <property type="entry name" value="Growth arrest and DNA-damage-inducible proteins-interacting protein 1"/>
    <property type="match status" value="1"/>
</dbReference>
<proteinExistence type="inferred from homology"/>
<dbReference type="GO" id="GO:0005634">
    <property type="term" value="C:nucleus"/>
    <property type="evidence" value="ECO:0007669"/>
    <property type="project" value="UniProtKB-SubCell"/>
</dbReference>
<feature type="compositionally biased region" description="Basic and acidic residues" evidence="14">
    <location>
        <begin position="154"/>
        <end position="201"/>
    </location>
</feature>
<evidence type="ECO:0000256" key="8">
    <source>
        <dbReference type="ARBA" id="ARBA00023274"/>
    </source>
</evidence>
<comment type="subcellular location">
    <subcellularLocation>
        <location evidence="2">Mitochondrion</location>
    </subcellularLocation>
    <subcellularLocation>
        <location evidence="1">Nucleus</location>
    </subcellularLocation>
</comment>
<evidence type="ECO:0000256" key="3">
    <source>
        <dbReference type="ARBA" id="ARBA00005421"/>
    </source>
</evidence>
<evidence type="ECO:0000256" key="14">
    <source>
        <dbReference type="SAM" id="MobiDB-lite"/>
    </source>
</evidence>
<feature type="compositionally biased region" description="Low complexity" evidence="14">
    <location>
        <begin position="221"/>
        <end position="236"/>
    </location>
</feature>
<dbReference type="Proteomes" id="UP001591681">
    <property type="component" value="Unassembled WGS sequence"/>
</dbReference>
<evidence type="ECO:0000256" key="10">
    <source>
        <dbReference type="ARBA" id="ARBA00030700"/>
    </source>
</evidence>
<dbReference type="InterPro" id="IPR043035">
    <property type="entry name" value="Ribosomal_mL64_sf"/>
</dbReference>
<dbReference type="Pfam" id="PF10147">
    <property type="entry name" value="CR6_interact"/>
    <property type="match status" value="1"/>
</dbReference>
<comment type="caution">
    <text evidence="15">The sequence shown here is derived from an EMBL/GenBank/DDBJ whole genome shotgun (WGS) entry which is preliminary data.</text>
</comment>
<keyword evidence="9" id="KW-0131">Cell cycle</keyword>
<evidence type="ECO:0000256" key="12">
    <source>
        <dbReference type="ARBA" id="ARBA00035485"/>
    </source>
</evidence>
<organism evidence="15 16">
    <name type="scientific">Coilia grayii</name>
    <name type="common">Gray's grenadier anchovy</name>
    <dbReference type="NCBI Taxonomy" id="363190"/>
    <lineage>
        <taxon>Eukaryota</taxon>
        <taxon>Metazoa</taxon>
        <taxon>Chordata</taxon>
        <taxon>Craniata</taxon>
        <taxon>Vertebrata</taxon>
        <taxon>Euteleostomi</taxon>
        <taxon>Actinopterygii</taxon>
        <taxon>Neopterygii</taxon>
        <taxon>Teleostei</taxon>
        <taxon>Clupei</taxon>
        <taxon>Clupeiformes</taxon>
        <taxon>Clupeoidei</taxon>
        <taxon>Engraulidae</taxon>
        <taxon>Coilinae</taxon>
        <taxon>Coilia</taxon>
    </lineage>
</organism>
<accession>A0ABD1KPI3</accession>
<dbReference type="AlphaFoldDB" id="A0ABD1KPI3"/>
<evidence type="ECO:0000256" key="5">
    <source>
        <dbReference type="ARBA" id="ARBA00023054"/>
    </source>
</evidence>
<evidence type="ECO:0000256" key="2">
    <source>
        <dbReference type="ARBA" id="ARBA00004173"/>
    </source>
</evidence>
<dbReference type="GO" id="GO:1990904">
    <property type="term" value="C:ribonucleoprotein complex"/>
    <property type="evidence" value="ECO:0007669"/>
    <property type="project" value="UniProtKB-KW"/>
</dbReference>
<evidence type="ECO:0000313" key="16">
    <source>
        <dbReference type="Proteomes" id="UP001591681"/>
    </source>
</evidence>
<feature type="compositionally biased region" description="Basic residues" evidence="14">
    <location>
        <begin position="202"/>
        <end position="212"/>
    </location>
</feature>
<dbReference type="EMBL" id="JBHFQA010000003">
    <property type="protein sequence ID" value="KAL2101007.1"/>
    <property type="molecule type" value="Genomic_DNA"/>
</dbReference>
<evidence type="ECO:0000256" key="4">
    <source>
        <dbReference type="ARBA" id="ARBA00022980"/>
    </source>
</evidence>
<evidence type="ECO:0000256" key="6">
    <source>
        <dbReference type="ARBA" id="ARBA00023128"/>
    </source>
</evidence>
<protein>
    <recommendedName>
        <fullName evidence="11">Large ribosomal subunit protein mL64</fullName>
    </recommendedName>
    <alternativeName>
        <fullName evidence="10">39S ribosomal protein L59, mitochondrial</fullName>
    </alternativeName>
    <alternativeName>
        <fullName evidence="12">Growth arrest and DNA damage-inducible proteins-interacting protein 1</fullName>
    </alternativeName>
</protein>